<protein>
    <submittedName>
        <fullName evidence="4">Uncharacterized protein</fullName>
    </submittedName>
</protein>
<sequence length="358" mass="40895">MGDVPNTSIKQEILDKSIVGSSRKPIELDDDEESSDGENSVIILDSDTEAENADVGDEEEDEDGNGEEDLEEESEDEDEEESEEDSDSSVDSESVDSVWSDVGEANGDKITTEAAEVQIVKKFEKAMILIADNKPEHGKRTLEKLLEDPIIAQYKMEDTDYELLEEPPMLARMLQIFIAAHKNLAKLNPDEEVSHLCQVLAYEPNNSIIWLDVAMKSVENGDLNFAKYAFKKCESLNESLEAHATVLYISCEYSACLKILKMFKEETDGLNDKMKYLKYKIRSTNQYYKQLSDRVFEEDEVYAVDNNVLDQRKILVFDERIGDLMKKVEEKRKIREAEFEKGEERLSPIHVKIFADQE</sequence>
<dbReference type="PANTHER" id="PTHR15502:SF7">
    <property type="entry name" value="CALCINEURIN-BINDING PROTEIN CABIN-1"/>
    <property type="match status" value="1"/>
</dbReference>
<evidence type="ECO:0000256" key="3">
    <source>
        <dbReference type="SAM" id="MobiDB-lite"/>
    </source>
</evidence>
<reference evidence="4" key="2">
    <citation type="submission" date="2022-06" db="UniProtKB">
        <authorList>
            <consortium name="EnsemblMetazoa"/>
        </authorList>
    </citation>
    <scope>IDENTIFICATION</scope>
    <source>
        <strain evidence="4">DF5081</strain>
    </source>
</reference>
<accession>A0A8R1I8T2</accession>
<name>A0A8R1I8T2_CAEJA</name>
<dbReference type="GO" id="GO:0006325">
    <property type="term" value="P:chromatin organization"/>
    <property type="evidence" value="ECO:0007669"/>
    <property type="project" value="InterPro"/>
</dbReference>
<feature type="compositionally biased region" description="Polar residues" evidence="3">
    <location>
        <begin position="1"/>
        <end position="10"/>
    </location>
</feature>
<evidence type="ECO:0000313" key="4">
    <source>
        <dbReference type="EnsemblMetazoa" id="CJA26030.1"/>
    </source>
</evidence>
<dbReference type="GO" id="GO:0005634">
    <property type="term" value="C:nucleus"/>
    <property type="evidence" value="ECO:0007669"/>
    <property type="project" value="UniProtKB-SubCell"/>
</dbReference>
<keyword evidence="2" id="KW-0539">Nucleus</keyword>
<dbReference type="AlphaFoldDB" id="A0A8R1I8T2"/>
<dbReference type="Proteomes" id="UP000005237">
    <property type="component" value="Unassembled WGS sequence"/>
</dbReference>
<feature type="compositionally biased region" description="Acidic residues" evidence="3">
    <location>
        <begin position="46"/>
        <end position="94"/>
    </location>
</feature>
<evidence type="ECO:0000256" key="1">
    <source>
        <dbReference type="ARBA" id="ARBA00004123"/>
    </source>
</evidence>
<keyword evidence="5" id="KW-1185">Reference proteome</keyword>
<organism evidence="4 5">
    <name type="scientific">Caenorhabditis japonica</name>
    <dbReference type="NCBI Taxonomy" id="281687"/>
    <lineage>
        <taxon>Eukaryota</taxon>
        <taxon>Metazoa</taxon>
        <taxon>Ecdysozoa</taxon>
        <taxon>Nematoda</taxon>
        <taxon>Chromadorea</taxon>
        <taxon>Rhabditida</taxon>
        <taxon>Rhabditina</taxon>
        <taxon>Rhabditomorpha</taxon>
        <taxon>Rhabditoidea</taxon>
        <taxon>Rhabditidae</taxon>
        <taxon>Peloderinae</taxon>
        <taxon>Caenorhabditis</taxon>
    </lineage>
</organism>
<evidence type="ECO:0000313" key="5">
    <source>
        <dbReference type="Proteomes" id="UP000005237"/>
    </source>
</evidence>
<feature type="region of interest" description="Disordered" evidence="3">
    <location>
        <begin position="1"/>
        <end position="97"/>
    </location>
</feature>
<proteinExistence type="predicted"/>
<comment type="subcellular location">
    <subcellularLocation>
        <location evidence="1">Nucleus</location>
    </subcellularLocation>
</comment>
<dbReference type="GO" id="GO:0031491">
    <property type="term" value="F:nucleosome binding"/>
    <property type="evidence" value="ECO:0007669"/>
    <property type="project" value="TreeGrafter"/>
</dbReference>
<evidence type="ECO:0000256" key="2">
    <source>
        <dbReference type="ARBA" id="ARBA00023242"/>
    </source>
</evidence>
<dbReference type="PANTHER" id="PTHR15502">
    <property type="entry name" value="CALCINEURIN-BINDING PROTEIN CABIN 1-RELATED"/>
    <property type="match status" value="1"/>
</dbReference>
<reference evidence="5" key="1">
    <citation type="submission" date="2010-08" db="EMBL/GenBank/DDBJ databases">
        <authorList>
            <consortium name="Caenorhabditis japonica Sequencing Consortium"/>
            <person name="Wilson R.K."/>
        </authorList>
    </citation>
    <scope>NUCLEOTIDE SEQUENCE [LARGE SCALE GENOMIC DNA]</scope>
    <source>
        <strain evidence="5">DF5081</strain>
    </source>
</reference>
<dbReference type="EnsemblMetazoa" id="CJA26030.1">
    <property type="protein sequence ID" value="CJA26030.1"/>
    <property type="gene ID" value="WBGene00181602"/>
</dbReference>
<dbReference type="InterPro" id="IPR033053">
    <property type="entry name" value="Hir3/CABIN1"/>
</dbReference>